<organism evidence="3 4">
    <name type="scientific">Tanacetum coccineum</name>
    <dbReference type="NCBI Taxonomy" id="301880"/>
    <lineage>
        <taxon>Eukaryota</taxon>
        <taxon>Viridiplantae</taxon>
        <taxon>Streptophyta</taxon>
        <taxon>Embryophyta</taxon>
        <taxon>Tracheophyta</taxon>
        <taxon>Spermatophyta</taxon>
        <taxon>Magnoliopsida</taxon>
        <taxon>eudicotyledons</taxon>
        <taxon>Gunneridae</taxon>
        <taxon>Pentapetalae</taxon>
        <taxon>asterids</taxon>
        <taxon>campanulids</taxon>
        <taxon>Asterales</taxon>
        <taxon>Asteraceae</taxon>
        <taxon>Asteroideae</taxon>
        <taxon>Anthemideae</taxon>
        <taxon>Anthemidinae</taxon>
        <taxon>Tanacetum</taxon>
    </lineage>
</organism>
<evidence type="ECO:0000256" key="1">
    <source>
        <dbReference type="SAM" id="Coils"/>
    </source>
</evidence>
<name>A0ABQ5INK4_9ASTR</name>
<dbReference type="Proteomes" id="UP001151760">
    <property type="component" value="Unassembled WGS sequence"/>
</dbReference>
<keyword evidence="1" id="KW-0175">Coiled coil</keyword>
<feature type="coiled-coil region" evidence="1">
    <location>
        <begin position="3"/>
        <end position="71"/>
    </location>
</feature>
<reference evidence="3" key="1">
    <citation type="journal article" date="2022" name="Int. J. Mol. Sci.">
        <title>Draft Genome of Tanacetum Coccineum: Genomic Comparison of Closely Related Tanacetum-Family Plants.</title>
        <authorList>
            <person name="Yamashiro T."/>
            <person name="Shiraishi A."/>
            <person name="Nakayama K."/>
            <person name="Satake H."/>
        </authorList>
    </citation>
    <scope>NUCLEOTIDE SEQUENCE</scope>
</reference>
<dbReference type="EMBL" id="BQNB010020997">
    <property type="protein sequence ID" value="GJU01794.1"/>
    <property type="molecule type" value="Genomic_DNA"/>
</dbReference>
<gene>
    <name evidence="3" type="ORF">Tco_1112132</name>
</gene>
<sequence>MSIQDMEDLKQQYLDEMKSLINEFPIKDYRDEKIDIKINELKENFNGMSIEINKKKKLQQLEQELADYINTPNWNCPAFYEDDDEEYTISTILEMESDELIKSSVENLVPIPSESEDFSDIKSECDVPVCDNFTTFFNPIFDADKDFSSSDDESFSDEDVPKEIYSNPLFDEEIISTKIDPHHFNVESDLIESLLNQDTSIISSPKIDSLLEEFSGELAHIDLIPPGINEADFDPEEEIRLVEKLLYDNSSPRPPEEFNSENSDAVIESFSPSPIPVEGSDSLMEEIDIFLAPDDSIPPGIENDDYDSEGDILFLEELLSNDPLSLPENESFHFDVPSSPRPPAKPPDDDEIEPDTGVFTKVVDDISDNSTRELYVHVPNVLPTLPTLSPMFDTLLPFSSENDDKVFNPGILASNEKKYPHLLSHRGFKAFQIISDFF</sequence>
<feature type="region of interest" description="Disordered" evidence="2">
    <location>
        <begin position="326"/>
        <end position="353"/>
    </location>
</feature>
<comment type="caution">
    <text evidence="3">The sequence shown here is derived from an EMBL/GenBank/DDBJ whole genome shotgun (WGS) entry which is preliminary data.</text>
</comment>
<keyword evidence="4" id="KW-1185">Reference proteome</keyword>
<protein>
    <submittedName>
        <fullName evidence="3">Uncharacterized protein</fullName>
    </submittedName>
</protein>
<evidence type="ECO:0000313" key="4">
    <source>
        <dbReference type="Proteomes" id="UP001151760"/>
    </source>
</evidence>
<evidence type="ECO:0000256" key="2">
    <source>
        <dbReference type="SAM" id="MobiDB-lite"/>
    </source>
</evidence>
<evidence type="ECO:0000313" key="3">
    <source>
        <dbReference type="EMBL" id="GJU01794.1"/>
    </source>
</evidence>
<proteinExistence type="predicted"/>
<reference evidence="3" key="2">
    <citation type="submission" date="2022-01" db="EMBL/GenBank/DDBJ databases">
        <authorList>
            <person name="Yamashiro T."/>
            <person name="Shiraishi A."/>
            <person name="Satake H."/>
            <person name="Nakayama K."/>
        </authorList>
    </citation>
    <scope>NUCLEOTIDE SEQUENCE</scope>
</reference>
<accession>A0ABQ5INK4</accession>